<evidence type="ECO:0000313" key="2">
    <source>
        <dbReference type="EMBL" id="BAY87675.1"/>
    </source>
</evidence>
<dbReference type="Proteomes" id="UP000218418">
    <property type="component" value="Plasmid plasmid1"/>
</dbReference>
<accession>A0A1Z4M2J2</accession>
<name>A0A1Z4M2J2_9CYAN</name>
<feature type="transmembrane region" description="Helical" evidence="1">
    <location>
        <begin position="58"/>
        <end position="81"/>
    </location>
</feature>
<keyword evidence="1" id="KW-0812">Transmembrane</keyword>
<dbReference type="OrthoDB" id="428263at2"/>
<geneLocation type="plasmid" evidence="3">
    <name>Plasmid1 dna</name>
</geneLocation>
<keyword evidence="1" id="KW-1133">Transmembrane helix</keyword>
<evidence type="ECO:0008006" key="4">
    <source>
        <dbReference type="Google" id="ProtNLM"/>
    </source>
</evidence>
<reference evidence="2 3" key="1">
    <citation type="submission" date="2017-06" db="EMBL/GenBank/DDBJ databases">
        <title>Genome sequencing of cyanobaciteial culture collection at National Institute for Environmental Studies (NIES).</title>
        <authorList>
            <person name="Hirose Y."/>
            <person name="Shimura Y."/>
            <person name="Fujisawa T."/>
            <person name="Nakamura Y."/>
            <person name="Kawachi M."/>
        </authorList>
    </citation>
    <scope>NUCLEOTIDE SEQUENCE [LARGE SCALE GENOMIC DNA]</scope>
    <source>
        <strain evidence="2 3">NIES-267</strain>
        <plasmid evidence="3">Plasmid1 dna</plasmid>
    </source>
</reference>
<protein>
    <recommendedName>
        <fullName evidence="4">DUF1772 domain-containing protein</fullName>
    </recommendedName>
</protein>
<gene>
    <name evidence="2" type="ORF">NIES267_71990</name>
</gene>
<keyword evidence="3" id="KW-1185">Reference proteome</keyword>
<proteinExistence type="predicted"/>
<keyword evidence="1" id="KW-0472">Membrane</keyword>
<sequence length="166" mass="18702">MDLLQITLTLTTLLCSLVAGFVLAFAIVVMPGIRSLNDRDFLFTFKVIDRVIQQQQPIFVLVWLGSILGLVTATLLGIVQFDGVNRLLVSIAAAIYLLGVQLPTFTINVPLNNQLQMLQLDTMNDLALGKARMNFEKSWIRWNTFRTHIPHPNCHRGVFTENFLCS</sequence>
<feature type="transmembrane region" description="Helical" evidence="1">
    <location>
        <begin position="87"/>
        <end position="109"/>
    </location>
</feature>
<dbReference type="InterPro" id="IPR013901">
    <property type="entry name" value="Anthrone_oxy"/>
</dbReference>
<evidence type="ECO:0000256" key="1">
    <source>
        <dbReference type="SAM" id="Phobius"/>
    </source>
</evidence>
<dbReference type="Pfam" id="PF08592">
    <property type="entry name" value="Anthrone_oxy"/>
    <property type="match status" value="1"/>
</dbReference>
<organism evidence="2 3">
    <name type="scientific">Calothrix parasitica NIES-267</name>
    <dbReference type="NCBI Taxonomy" id="1973488"/>
    <lineage>
        <taxon>Bacteria</taxon>
        <taxon>Bacillati</taxon>
        <taxon>Cyanobacteriota</taxon>
        <taxon>Cyanophyceae</taxon>
        <taxon>Nostocales</taxon>
        <taxon>Calotrichaceae</taxon>
        <taxon>Calothrix</taxon>
    </lineage>
</organism>
<feature type="transmembrane region" description="Helical" evidence="1">
    <location>
        <begin position="6"/>
        <end position="29"/>
    </location>
</feature>
<keyword evidence="2" id="KW-0614">Plasmid</keyword>
<evidence type="ECO:0000313" key="3">
    <source>
        <dbReference type="Proteomes" id="UP000218418"/>
    </source>
</evidence>
<dbReference type="AlphaFoldDB" id="A0A1Z4M2J2"/>
<dbReference type="EMBL" id="AP018228">
    <property type="protein sequence ID" value="BAY87675.1"/>
    <property type="molecule type" value="Genomic_DNA"/>
</dbReference>